<gene>
    <name evidence="2" type="ORF">V5O48_017483</name>
</gene>
<proteinExistence type="predicted"/>
<dbReference type="Proteomes" id="UP001465976">
    <property type="component" value="Unassembled WGS sequence"/>
</dbReference>
<comment type="caution">
    <text evidence="2">The sequence shown here is derived from an EMBL/GenBank/DDBJ whole genome shotgun (WGS) entry which is preliminary data.</text>
</comment>
<keyword evidence="3" id="KW-1185">Reference proteome</keyword>
<feature type="compositionally biased region" description="Polar residues" evidence="1">
    <location>
        <begin position="74"/>
        <end position="93"/>
    </location>
</feature>
<evidence type="ECO:0000313" key="3">
    <source>
        <dbReference type="Proteomes" id="UP001465976"/>
    </source>
</evidence>
<name>A0ABR3ENU6_9AGAR</name>
<organism evidence="2 3">
    <name type="scientific">Marasmius crinis-equi</name>
    <dbReference type="NCBI Taxonomy" id="585013"/>
    <lineage>
        <taxon>Eukaryota</taxon>
        <taxon>Fungi</taxon>
        <taxon>Dikarya</taxon>
        <taxon>Basidiomycota</taxon>
        <taxon>Agaricomycotina</taxon>
        <taxon>Agaricomycetes</taxon>
        <taxon>Agaricomycetidae</taxon>
        <taxon>Agaricales</taxon>
        <taxon>Marasmiineae</taxon>
        <taxon>Marasmiaceae</taxon>
        <taxon>Marasmius</taxon>
    </lineage>
</organism>
<protein>
    <submittedName>
        <fullName evidence="2">Uncharacterized protein</fullName>
    </submittedName>
</protein>
<reference evidence="2 3" key="1">
    <citation type="submission" date="2024-02" db="EMBL/GenBank/DDBJ databases">
        <title>A draft genome for the cacao thread blight pathogen Marasmius crinis-equi.</title>
        <authorList>
            <person name="Cohen S.P."/>
            <person name="Baruah I.K."/>
            <person name="Amoako-Attah I."/>
            <person name="Bukari Y."/>
            <person name="Meinhardt L.W."/>
            <person name="Bailey B.A."/>
        </authorList>
    </citation>
    <scope>NUCLEOTIDE SEQUENCE [LARGE SCALE GENOMIC DNA]</scope>
    <source>
        <strain evidence="2 3">GH-76</strain>
    </source>
</reference>
<evidence type="ECO:0000256" key="1">
    <source>
        <dbReference type="SAM" id="MobiDB-lite"/>
    </source>
</evidence>
<feature type="compositionally biased region" description="Basic and acidic residues" evidence="1">
    <location>
        <begin position="94"/>
        <end position="105"/>
    </location>
</feature>
<feature type="compositionally biased region" description="Polar residues" evidence="1">
    <location>
        <begin position="54"/>
        <end position="63"/>
    </location>
</feature>
<feature type="region of interest" description="Disordered" evidence="1">
    <location>
        <begin position="46"/>
        <end position="144"/>
    </location>
</feature>
<evidence type="ECO:0000313" key="2">
    <source>
        <dbReference type="EMBL" id="KAL0564559.1"/>
    </source>
</evidence>
<dbReference type="EMBL" id="JBAHYK010002705">
    <property type="protein sequence ID" value="KAL0564559.1"/>
    <property type="molecule type" value="Genomic_DNA"/>
</dbReference>
<accession>A0ABR3ENU6</accession>
<sequence>MPGSDYFKGAAQTRISGTPIFSSTEGNSAQHINHTHNYHNSTVNIYYSGPPTVNPITAQSRSPVNDDMNDPDQRQTTTTIRSPPNGQAPSNGLSREEERAERPSGELEQAGNPPADGNGPEIMITDNFAQYTDFPRDPLGSFAL</sequence>